<keyword evidence="6" id="KW-0812">Transmembrane</keyword>
<evidence type="ECO:0000256" key="10">
    <source>
        <dbReference type="ARBA" id="ARBA00032047"/>
    </source>
</evidence>
<reference evidence="17" key="1">
    <citation type="submission" date="2018-07" db="EMBL/GenBank/DDBJ databases">
        <authorList>
            <consortium name="Genoscope - CEA"/>
            <person name="William W."/>
        </authorList>
    </citation>
    <scope>NUCLEOTIDE SEQUENCE</scope>
    <source>
        <strain evidence="17">IK1</strain>
    </source>
</reference>
<gene>
    <name evidence="17" type="ORF">TRIP_B330332</name>
</gene>
<organism evidence="17">
    <name type="scientific">Uncultured Desulfatiglans sp</name>
    <dbReference type="NCBI Taxonomy" id="1748965"/>
    <lineage>
        <taxon>Bacteria</taxon>
        <taxon>Pseudomonadati</taxon>
        <taxon>Thermodesulfobacteriota</taxon>
        <taxon>Desulfobacteria</taxon>
        <taxon>Desulfatiglandales</taxon>
        <taxon>Desulfatiglandaceae</taxon>
        <taxon>Desulfatiglans</taxon>
        <taxon>environmental samples</taxon>
    </lineage>
</organism>
<keyword evidence="9" id="KW-0472">Membrane</keyword>
<comment type="pathway">
    <text evidence="2">Protein modification; protein glycosylation.</text>
</comment>
<dbReference type="SUPFAM" id="SSF53756">
    <property type="entry name" value="UDP-Glycosyltransferase/glycogen phosphorylase"/>
    <property type="match status" value="1"/>
</dbReference>
<protein>
    <recommendedName>
        <fullName evidence="10">GDP-Man:Man(1)GlcNAc(2)-PP-Dol alpha-1,3-mannosyltransferase</fullName>
        <ecNumber evidence="4">2.4.1.132</ecNumber>
        <ecNumber evidence="3">2.4.1.257</ecNumber>
    </recommendedName>
    <alternativeName>
        <fullName evidence="12">GDP-Man:Man(1)GlcNAc(2)-PP-dolichol mannosyltransferase</fullName>
    </alternativeName>
    <alternativeName>
        <fullName evidence="11">GDP-Man:Man(2)GlcNAc(2)-PP-Dol alpha-1,6-mannosyltransferase</fullName>
    </alternativeName>
</protein>
<dbReference type="EC" id="2.4.1.257" evidence="3"/>
<evidence type="ECO:0000259" key="15">
    <source>
        <dbReference type="Pfam" id="PF00534"/>
    </source>
</evidence>
<evidence type="ECO:0000256" key="1">
    <source>
        <dbReference type="ARBA" id="ARBA00004586"/>
    </source>
</evidence>
<evidence type="ECO:0000256" key="8">
    <source>
        <dbReference type="ARBA" id="ARBA00022989"/>
    </source>
</evidence>
<evidence type="ECO:0000256" key="3">
    <source>
        <dbReference type="ARBA" id="ARBA00011969"/>
    </source>
</evidence>
<evidence type="ECO:0000256" key="2">
    <source>
        <dbReference type="ARBA" id="ARBA00004922"/>
    </source>
</evidence>
<feature type="domain" description="Glycosyltransferase subfamily 4-like N-terminal" evidence="16">
    <location>
        <begin position="35"/>
        <end position="215"/>
    </location>
</feature>
<evidence type="ECO:0000313" key="17">
    <source>
        <dbReference type="EMBL" id="VBB44160.1"/>
    </source>
</evidence>
<dbReference type="GO" id="GO:0012505">
    <property type="term" value="C:endomembrane system"/>
    <property type="evidence" value="ECO:0007669"/>
    <property type="project" value="TreeGrafter"/>
</dbReference>
<dbReference type="AlphaFoldDB" id="A0A653A831"/>
<evidence type="ECO:0000256" key="14">
    <source>
        <dbReference type="ARBA" id="ARBA00045104"/>
    </source>
</evidence>
<dbReference type="PANTHER" id="PTHR45918">
    <property type="entry name" value="ALPHA-1,3/1,6-MANNOSYLTRANSFERASE ALG2"/>
    <property type="match status" value="1"/>
</dbReference>
<dbReference type="Gene3D" id="3.40.50.2000">
    <property type="entry name" value="Glycogen Phosphorylase B"/>
    <property type="match status" value="2"/>
</dbReference>
<dbReference type="UniPathway" id="UPA00378"/>
<dbReference type="GO" id="GO:0102704">
    <property type="term" value="F:GDP-Man:Man(2)GlcNAc(2)-PP-Dol alpha-1,6-mannosyltransferase activity"/>
    <property type="evidence" value="ECO:0007669"/>
    <property type="project" value="UniProtKB-EC"/>
</dbReference>
<dbReference type="InterPro" id="IPR028098">
    <property type="entry name" value="Glyco_trans_4-like_N"/>
</dbReference>
<proteinExistence type="predicted"/>
<evidence type="ECO:0000256" key="5">
    <source>
        <dbReference type="ARBA" id="ARBA00022679"/>
    </source>
</evidence>
<evidence type="ECO:0000256" key="13">
    <source>
        <dbReference type="ARBA" id="ARBA00045103"/>
    </source>
</evidence>
<dbReference type="PANTHER" id="PTHR45918:SF1">
    <property type="entry name" value="ALPHA-1,3_1,6-MANNOSYLTRANSFERASE ALG2"/>
    <property type="match status" value="1"/>
</dbReference>
<evidence type="ECO:0000256" key="11">
    <source>
        <dbReference type="ARBA" id="ARBA00032333"/>
    </source>
</evidence>
<evidence type="ECO:0000256" key="12">
    <source>
        <dbReference type="ARBA" id="ARBA00032874"/>
    </source>
</evidence>
<dbReference type="EC" id="2.4.1.132" evidence="4"/>
<comment type="subcellular location">
    <subcellularLocation>
        <location evidence="1">Endoplasmic reticulum membrane</location>
    </subcellularLocation>
</comment>
<name>A0A653A831_UNCDX</name>
<comment type="catalytic activity">
    <reaction evidence="14">
        <text>an alpha-D-Man-(1-&gt;3)-beta-D-Man-(1-&gt;4)-beta-D-GlcNAc-(1-&gt;4)-alpha-D-GlcNAc-diphospho-di-trans,poly-cis-dolichol + GDP-alpha-D-mannose = an alpha-D-Man-(1-&gt;3)-[alpha-D-Man-(1-&gt;6)]-beta-D-Man-(1-&gt;4)-beta-D-GlcNAc-(1-&gt;4)-alpha-D-GlcNAc-diphospho-di-trans,poly-cis-dolichol + GDP + H(+)</text>
        <dbReference type="Rhea" id="RHEA:29519"/>
        <dbReference type="Rhea" id="RHEA-COMP:19513"/>
        <dbReference type="Rhea" id="RHEA-COMP:19515"/>
        <dbReference type="ChEBI" id="CHEBI:15378"/>
        <dbReference type="ChEBI" id="CHEBI:57527"/>
        <dbReference type="ChEBI" id="CHEBI:58189"/>
        <dbReference type="ChEBI" id="CHEBI:132510"/>
        <dbReference type="ChEBI" id="CHEBI:132511"/>
        <dbReference type="EC" id="2.4.1.257"/>
    </reaction>
    <physiologicalReaction direction="left-to-right" evidence="14">
        <dbReference type="Rhea" id="RHEA:29520"/>
    </physiologicalReaction>
</comment>
<evidence type="ECO:0000256" key="4">
    <source>
        <dbReference type="ARBA" id="ARBA00012649"/>
    </source>
</evidence>
<dbReference type="InterPro" id="IPR027054">
    <property type="entry name" value="ALG2"/>
</dbReference>
<evidence type="ECO:0000256" key="7">
    <source>
        <dbReference type="ARBA" id="ARBA00022824"/>
    </source>
</evidence>
<dbReference type="Pfam" id="PF13439">
    <property type="entry name" value="Glyco_transf_4"/>
    <property type="match status" value="1"/>
</dbReference>
<evidence type="ECO:0000256" key="9">
    <source>
        <dbReference type="ARBA" id="ARBA00023136"/>
    </source>
</evidence>
<sequence>MERSSHGVGAEDGTGKGGSAPRRLKIAILHPELGIGGAERLMVDAAVELSALGHDVRIFTARHDPGRSFPETFTGRFSIAVRGRSVPGAVLNRFRAVFSILRMLLLSLATRVGQFKPDVFLCDLVPHVLPLLQWITAKPVVFYCHYPDLLLTPVRQGAYTWYRVFFDRLEKRAMMLHADQILVNSEFTAKIFRDTFQGSKFPEPSVVYPGVPVERFASGSPSGLEASIQLEPDDLFILSLNRFDPRKNLGLAIESLNCLRLQISPESFSHVRLVMAGGYEESLPENRDVLADLRSLAQRLGLPDRVVFLKSVTDEQRAGLLEGCRCLVYTSPDEHFGIGIVEGMAAGRPVVAVNRGGPLETIVDGETGFLRENEPEAFARALALLVTEPGLADRMGAAGRLRAQQLFSREVFGRRLDVILRSVVNRYTRD</sequence>
<dbReference type="InterPro" id="IPR001296">
    <property type="entry name" value="Glyco_trans_1"/>
</dbReference>
<evidence type="ECO:0000256" key="6">
    <source>
        <dbReference type="ARBA" id="ARBA00022692"/>
    </source>
</evidence>
<keyword evidence="5" id="KW-0808">Transferase</keyword>
<keyword evidence="8" id="KW-1133">Transmembrane helix</keyword>
<dbReference type="EMBL" id="UPXX01000027">
    <property type="protein sequence ID" value="VBB44160.1"/>
    <property type="molecule type" value="Genomic_DNA"/>
</dbReference>
<accession>A0A653A831</accession>
<dbReference type="Pfam" id="PF00534">
    <property type="entry name" value="Glycos_transf_1"/>
    <property type="match status" value="1"/>
</dbReference>
<evidence type="ECO:0000259" key="16">
    <source>
        <dbReference type="Pfam" id="PF13439"/>
    </source>
</evidence>
<dbReference type="GO" id="GO:0004378">
    <property type="term" value="F:GDP-Man:Man(1)GlcNAc(2)-PP-Dol alpha-1,3-mannosyltransferase activity"/>
    <property type="evidence" value="ECO:0007669"/>
    <property type="project" value="UniProtKB-EC"/>
</dbReference>
<comment type="catalytic activity">
    <reaction evidence="13">
        <text>a beta-D-Man-(1-&gt;4)-beta-D-GlcNAc-(1-&gt;4)-alpha-D-GlcNAc-diphospho-di-trans,poly-cis-dolichol + GDP-alpha-D-mannose = an alpha-D-Man-(1-&gt;3)-beta-D-Man-(1-&gt;4)-beta-D-GlcNAc-(1-&gt;4)-alpha-D-GlcNAc-diphospho-di-trans,poly-cis-dolichol + GDP + H(+)</text>
        <dbReference type="Rhea" id="RHEA:29515"/>
        <dbReference type="Rhea" id="RHEA-COMP:19511"/>
        <dbReference type="Rhea" id="RHEA-COMP:19513"/>
        <dbReference type="ChEBI" id="CHEBI:15378"/>
        <dbReference type="ChEBI" id="CHEBI:57527"/>
        <dbReference type="ChEBI" id="CHEBI:58189"/>
        <dbReference type="ChEBI" id="CHEBI:58472"/>
        <dbReference type="ChEBI" id="CHEBI:132510"/>
        <dbReference type="EC" id="2.4.1.132"/>
    </reaction>
    <physiologicalReaction direction="left-to-right" evidence="13">
        <dbReference type="Rhea" id="RHEA:29516"/>
    </physiologicalReaction>
</comment>
<feature type="domain" description="Glycosyl transferase family 1" evidence="15">
    <location>
        <begin position="229"/>
        <end position="401"/>
    </location>
</feature>
<keyword evidence="7" id="KW-0256">Endoplasmic reticulum</keyword>